<dbReference type="InterPro" id="IPR015421">
    <property type="entry name" value="PyrdxlP-dep_Trfase_major"/>
</dbReference>
<dbReference type="InterPro" id="IPR000192">
    <property type="entry name" value="Aminotrans_V_dom"/>
</dbReference>
<dbReference type="EMBL" id="UINC01095171">
    <property type="protein sequence ID" value="SVC51036.1"/>
    <property type="molecule type" value="Genomic_DNA"/>
</dbReference>
<dbReference type="GO" id="GO:0005737">
    <property type="term" value="C:cytoplasm"/>
    <property type="evidence" value="ECO:0007669"/>
    <property type="project" value="InterPro"/>
</dbReference>
<sequence>MGQHSRWEHFHERLTHLTAHIVGAKESEVVVMNALTVNLHLLLVSFYQPNNKRNKIVIEKGAFPSDQYAIKSQIKYHGFDPKDCLIEIEPKHDSKILETKDIIDTILQVGDELATILFGGVNYYTGQAFDIKSITETGKTVGAFVGFDLAHAAGNLALALHNSEVDFAAWCSYKYLCAGPGAPSGIFIHERHHKWSGPRLEGWWGHNKSTRFEMGSNFDG</sequence>
<keyword evidence="1" id="KW-0663">Pyridoxal phosphate</keyword>
<dbReference type="GO" id="GO:0009435">
    <property type="term" value="P:NAD+ biosynthetic process"/>
    <property type="evidence" value="ECO:0007669"/>
    <property type="project" value="InterPro"/>
</dbReference>
<dbReference type="Gene3D" id="3.40.640.10">
    <property type="entry name" value="Type I PLP-dependent aspartate aminotransferase-like (Major domain)"/>
    <property type="match status" value="1"/>
</dbReference>
<feature type="domain" description="Aminotransferase class V" evidence="2">
    <location>
        <begin position="12"/>
        <end position="178"/>
    </location>
</feature>
<protein>
    <recommendedName>
        <fullName evidence="2">Aminotransferase class V domain-containing protein</fullName>
    </recommendedName>
</protein>
<dbReference type="InterPro" id="IPR010111">
    <property type="entry name" value="Kynureninase"/>
</dbReference>
<dbReference type="GO" id="GO:0043420">
    <property type="term" value="P:anthranilate metabolic process"/>
    <property type="evidence" value="ECO:0007669"/>
    <property type="project" value="TreeGrafter"/>
</dbReference>
<name>A0A382MQM6_9ZZZZ</name>
<evidence type="ECO:0000256" key="1">
    <source>
        <dbReference type="ARBA" id="ARBA00022898"/>
    </source>
</evidence>
<dbReference type="InterPro" id="IPR015424">
    <property type="entry name" value="PyrdxlP-dep_Trfase"/>
</dbReference>
<evidence type="ECO:0000259" key="2">
    <source>
        <dbReference type="Pfam" id="PF00266"/>
    </source>
</evidence>
<dbReference type="PANTHER" id="PTHR14084">
    <property type="entry name" value="KYNURENINASE"/>
    <property type="match status" value="1"/>
</dbReference>
<dbReference type="GO" id="GO:0030429">
    <property type="term" value="F:kynureninase activity"/>
    <property type="evidence" value="ECO:0007669"/>
    <property type="project" value="InterPro"/>
</dbReference>
<proteinExistence type="predicted"/>
<organism evidence="3">
    <name type="scientific">marine metagenome</name>
    <dbReference type="NCBI Taxonomy" id="408172"/>
    <lineage>
        <taxon>unclassified sequences</taxon>
        <taxon>metagenomes</taxon>
        <taxon>ecological metagenomes</taxon>
    </lineage>
</organism>
<gene>
    <name evidence="3" type="ORF">METZ01_LOCUS303890</name>
</gene>
<dbReference type="GO" id="GO:0019441">
    <property type="term" value="P:L-tryptophan catabolic process to kynurenine"/>
    <property type="evidence" value="ECO:0007669"/>
    <property type="project" value="TreeGrafter"/>
</dbReference>
<dbReference type="AlphaFoldDB" id="A0A382MQM6"/>
<dbReference type="NCBIfam" id="TIGR01814">
    <property type="entry name" value="kynureninase"/>
    <property type="match status" value="1"/>
</dbReference>
<reference evidence="3" key="1">
    <citation type="submission" date="2018-05" db="EMBL/GenBank/DDBJ databases">
        <authorList>
            <person name="Lanie J.A."/>
            <person name="Ng W.-L."/>
            <person name="Kazmierczak K.M."/>
            <person name="Andrzejewski T.M."/>
            <person name="Davidsen T.M."/>
            <person name="Wayne K.J."/>
            <person name="Tettelin H."/>
            <person name="Glass J.I."/>
            <person name="Rusch D."/>
            <person name="Podicherti R."/>
            <person name="Tsui H.-C.T."/>
            <person name="Winkler M.E."/>
        </authorList>
    </citation>
    <scope>NUCLEOTIDE SEQUENCE</scope>
</reference>
<dbReference type="PANTHER" id="PTHR14084:SF0">
    <property type="entry name" value="KYNURENINASE"/>
    <property type="match status" value="1"/>
</dbReference>
<evidence type="ECO:0000313" key="3">
    <source>
        <dbReference type="EMBL" id="SVC51036.1"/>
    </source>
</evidence>
<dbReference type="Pfam" id="PF00266">
    <property type="entry name" value="Aminotran_5"/>
    <property type="match status" value="1"/>
</dbReference>
<dbReference type="GO" id="GO:0030170">
    <property type="term" value="F:pyridoxal phosphate binding"/>
    <property type="evidence" value="ECO:0007669"/>
    <property type="project" value="InterPro"/>
</dbReference>
<dbReference type="SUPFAM" id="SSF53383">
    <property type="entry name" value="PLP-dependent transferases"/>
    <property type="match status" value="1"/>
</dbReference>
<feature type="non-terminal residue" evidence="3">
    <location>
        <position position="220"/>
    </location>
</feature>
<accession>A0A382MQM6</accession>